<reference evidence="3" key="1">
    <citation type="submission" date="2022-10" db="EMBL/GenBank/DDBJ databases">
        <title>Whole-Genome Sequencing of Brachybacterium huguangmaarense BRM-3, Isolated from Betula schmidtii.</title>
        <authorList>
            <person name="Haam D."/>
        </authorList>
    </citation>
    <scope>NUCLEOTIDE SEQUENCE</scope>
    <source>
        <strain evidence="3">BRM-3</strain>
    </source>
</reference>
<feature type="transmembrane region" description="Helical" evidence="2">
    <location>
        <begin position="16"/>
        <end position="35"/>
    </location>
</feature>
<sequence length="95" mass="10608">MAPRSRSFTGRIRDQLLFSVVAVVVLFIALRLLGVRSTVPSLFLSVLLTLALNVGLSYWGEARARSARRRSATRPARGTTRHTGGGDIRWRDEDR</sequence>
<protein>
    <submittedName>
        <fullName evidence="3">Uncharacterized protein</fullName>
    </submittedName>
</protein>
<dbReference type="Proteomes" id="UP001164305">
    <property type="component" value="Chromosome"/>
</dbReference>
<dbReference type="RefSeq" id="WP_263594276.1">
    <property type="nucleotide sequence ID" value="NZ_CP107020.1"/>
</dbReference>
<evidence type="ECO:0000313" key="4">
    <source>
        <dbReference type="Proteomes" id="UP001164305"/>
    </source>
</evidence>
<dbReference type="EMBL" id="CP107020">
    <property type="protein sequence ID" value="UYG17067.1"/>
    <property type="molecule type" value="Genomic_DNA"/>
</dbReference>
<keyword evidence="2" id="KW-0812">Transmembrane</keyword>
<evidence type="ECO:0000256" key="2">
    <source>
        <dbReference type="SAM" id="Phobius"/>
    </source>
</evidence>
<feature type="transmembrane region" description="Helical" evidence="2">
    <location>
        <begin position="41"/>
        <end position="60"/>
    </location>
</feature>
<keyword evidence="2" id="KW-0472">Membrane</keyword>
<gene>
    <name evidence="3" type="ORF">BRM3_01125</name>
</gene>
<keyword evidence="4" id="KW-1185">Reference proteome</keyword>
<name>A0ABY6G1T0_9MICO</name>
<organism evidence="3 4">
    <name type="scientific">Brachybacterium huguangmaarense</name>
    <dbReference type="NCBI Taxonomy" id="1652028"/>
    <lineage>
        <taxon>Bacteria</taxon>
        <taxon>Bacillati</taxon>
        <taxon>Actinomycetota</taxon>
        <taxon>Actinomycetes</taxon>
        <taxon>Micrococcales</taxon>
        <taxon>Dermabacteraceae</taxon>
        <taxon>Brachybacterium</taxon>
    </lineage>
</organism>
<accession>A0ABY6G1T0</accession>
<evidence type="ECO:0000256" key="1">
    <source>
        <dbReference type="SAM" id="MobiDB-lite"/>
    </source>
</evidence>
<feature type="region of interest" description="Disordered" evidence="1">
    <location>
        <begin position="64"/>
        <end position="95"/>
    </location>
</feature>
<proteinExistence type="predicted"/>
<keyword evidence="2" id="KW-1133">Transmembrane helix</keyword>
<evidence type="ECO:0000313" key="3">
    <source>
        <dbReference type="EMBL" id="UYG17067.1"/>
    </source>
</evidence>